<name>A0ACC1TP78_9AGAR</name>
<organism evidence="1 2">
    <name type="scientific">Lentinula aff. lateritia</name>
    <dbReference type="NCBI Taxonomy" id="2804960"/>
    <lineage>
        <taxon>Eukaryota</taxon>
        <taxon>Fungi</taxon>
        <taxon>Dikarya</taxon>
        <taxon>Basidiomycota</taxon>
        <taxon>Agaricomycotina</taxon>
        <taxon>Agaricomycetes</taxon>
        <taxon>Agaricomycetidae</taxon>
        <taxon>Agaricales</taxon>
        <taxon>Marasmiineae</taxon>
        <taxon>Omphalotaceae</taxon>
        <taxon>Lentinula</taxon>
    </lineage>
</organism>
<reference evidence="1" key="1">
    <citation type="submission" date="2022-09" db="EMBL/GenBank/DDBJ databases">
        <title>A Global Phylogenomic Analysis of the Shiitake Genus Lentinula.</title>
        <authorList>
            <consortium name="DOE Joint Genome Institute"/>
            <person name="Sierra-Patev S."/>
            <person name="Min B."/>
            <person name="Naranjo-Ortiz M."/>
            <person name="Looney B."/>
            <person name="Konkel Z."/>
            <person name="Slot J.C."/>
            <person name="Sakamoto Y."/>
            <person name="Steenwyk J.L."/>
            <person name="Rokas A."/>
            <person name="Carro J."/>
            <person name="Camarero S."/>
            <person name="Ferreira P."/>
            <person name="Molpeceres G."/>
            <person name="Ruiz-Duenas F.J."/>
            <person name="Serrano A."/>
            <person name="Henrissat B."/>
            <person name="Drula E."/>
            <person name="Hughes K.W."/>
            <person name="Mata J.L."/>
            <person name="Ishikawa N.K."/>
            <person name="Vargas-Isla R."/>
            <person name="Ushijima S."/>
            <person name="Smith C.A."/>
            <person name="Ahrendt S."/>
            <person name="Andreopoulos W."/>
            <person name="He G."/>
            <person name="Labutti K."/>
            <person name="Lipzen A."/>
            <person name="Ng V."/>
            <person name="Riley R."/>
            <person name="Sandor L."/>
            <person name="Barry K."/>
            <person name="Martinez A.T."/>
            <person name="Xiao Y."/>
            <person name="Gibbons J.G."/>
            <person name="Terashima K."/>
            <person name="Grigoriev I.V."/>
            <person name="Hibbett D.S."/>
        </authorList>
    </citation>
    <scope>NUCLEOTIDE SEQUENCE</scope>
    <source>
        <strain evidence="1">TMI1499</strain>
    </source>
</reference>
<protein>
    <submittedName>
        <fullName evidence="1">Uncharacterized protein</fullName>
    </submittedName>
</protein>
<keyword evidence="2" id="KW-1185">Reference proteome</keyword>
<dbReference type="EMBL" id="MU795446">
    <property type="protein sequence ID" value="KAJ3806295.1"/>
    <property type="molecule type" value="Genomic_DNA"/>
</dbReference>
<accession>A0ACC1TP78</accession>
<sequence>MWGDSTRNTRIERLWPEVGSQFVRQWRAFFLRLERLHGLRREDPHHIWLLHTLFLPLINEDCQKFTLTWNDHPISGRGHYQTPNDIRFFGELEHGRYGVPNPSSADLQVKQSTIQQIQKEQSKHYRHEPVPTPKHNSPFLGRPDKLQLFCEAIEEFDYAKVIPVNYYLRSEEWENGDYPTFEIIPSGRRGTKELRIDLPHTIWFPRAIQWGQYLHIMNHLLFSDT</sequence>
<evidence type="ECO:0000313" key="1">
    <source>
        <dbReference type="EMBL" id="KAJ3806295.1"/>
    </source>
</evidence>
<proteinExistence type="predicted"/>
<dbReference type="Proteomes" id="UP001163835">
    <property type="component" value="Unassembled WGS sequence"/>
</dbReference>
<comment type="caution">
    <text evidence="1">The sequence shown here is derived from an EMBL/GenBank/DDBJ whole genome shotgun (WGS) entry which is preliminary data.</text>
</comment>
<gene>
    <name evidence="1" type="ORF">F5876DRAFT_50308</name>
</gene>
<evidence type="ECO:0000313" key="2">
    <source>
        <dbReference type="Proteomes" id="UP001163835"/>
    </source>
</evidence>